<evidence type="ECO:0008006" key="10">
    <source>
        <dbReference type="Google" id="ProtNLM"/>
    </source>
</evidence>
<dbReference type="Pfam" id="PF03661">
    <property type="entry name" value="TMEM33_Pom33"/>
    <property type="match status" value="1"/>
</dbReference>
<dbReference type="GO" id="GO:0005783">
    <property type="term" value="C:endoplasmic reticulum"/>
    <property type="evidence" value="ECO:0007669"/>
    <property type="project" value="TreeGrafter"/>
</dbReference>
<proteinExistence type="inferred from homology"/>
<dbReference type="GO" id="GO:0016020">
    <property type="term" value="C:membrane"/>
    <property type="evidence" value="ECO:0007669"/>
    <property type="project" value="UniProtKB-SubCell"/>
</dbReference>
<dbReference type="STRING" id="947166.A0A1D1UT56"/>
<feature type="compositionally biased region" description="Low complexity" evidence="6">
    <location>
        <begin position="17"/>
        <end position="27"/>
    </location>
</feature>
<keyword evidence="5 7" id="KW-0472">Membrane</keyword>
<dbReference type="InterPro" id="IPR051645">
    <property type="entry name" value="PER33/POM33_regulator"/>
</dbReference>
<comment type="caution">
    <text evidence="8">The sequence shown here is derived from an EMBL/GenBank/DDBJ whole genome shotgun (WGS) entry which is preliminary data.</text>
</comment>
<evidence type="ECO:0000256" key="1">
    <source>
        <dbReference type="ARBA" id="ARBA00004141"/>
    </source>
</evidence>
<feature type="transmembrane region" description="Helical" evidence="7">
    <location>
        <begin position="39"/>
        <end position="58"/>
    </location>
</feature>
<evidence type="ECO:0000256" key="4">
    <source>
        <dbReference type="ARBA" id="ARBA00022989"/>
    </source>
</evidence>
<dbReference type="OrthoDB" id="5581259at2759"/>
<dbReference type="InterPro" id="IPR005344">
    <property type="entry name" value="TMEM33/Pom33"/>
</dbReference>
<keyword evidence="9" id="KW-1185">Reference proteome</keyword>
<gene>
    <name evidence="8" type="primary">RvY_04891-1</name>
    <name evidence="8" type="synonym">RvY_04891.1</name>
    <name evidence="8" type="ORF">RvY_04891</name>
</gene>
<dbReference type="Proteomes" id="UP000186922">
    <property type="component" value="Unassembled WGS sequence"/>
</dbReference>
<reference evidence="8 9" key="1">
    <citation type="journal article" date="2016" name="Nat. Commun.">
        <title>Extremotolerant tardigrade genome and improved radiotolerance of human cultured cells by tardigrade-unique protein.</title>
        <authorList>
            <person name="Hashimoto T."/>
            <person name="Horikawa D.D."/>
            <person name="Saito Y."/>
            <person name="Kuwahara H."/>
            <person name="Kozuka-Hata H."/>
            <person name="Shin-I T."/>
            <person name="Minakuchi Y."/>
            <person name="Ohishi K."/>
            <person name="Motoyama A."/>
            <person name="Aizu T."/>
            <person name="Enomoto A."/>
            <person name="Kondo K."/>
            <person name="Tanaka S."/>
            <person name="Hara Y."/>
            <person name="Koshikawa S."/>
            <person name="Sagara H."/>
            <person name="Miura T."/>
            <person name="Yokobori S."/>
            <person name="Miyagawa K."/>
            <person name="Suzuki Y."/>
            <person name="Kubo T."/>
            <person name="Oyama M."/>
            <person name="Kohara Y."/>
            <person name="Fujiyama A."/>
            <person name="Arakawa K."/>
            <person name="Katayama T."/>
            <person name="Toyoda A."/>
            <person name="Kunieda T."/>
        </authorList>
    </citation>
    <scope>NUCLEOTIDE SEQUENCE [LARGE SCALE GENOMIC DNA]</scope>
    <source>
        <strain evidence="8 9">YOKOZUNA-1</strain>
    </source>
</reference>
<evidence type="ECO:0000256" key="7">
    <source>
        <dbReference type="SAM" id="Phobius"/>
    </source>
</evidence>
<accession>A0A1D1UT56</accession>
<feature type="region of interest" description="Disordered" evidence="6">
    <location>
        <begin position="1"/>
        <end position="27"/>
    </location>
</feature>
<evidence type="ECO:0000313" key="9">
    <source>
        <dbReference type="Proteomes" id="UP000186922"/>
    </source>
</evidence>
<evidence type="ECO:0000256" key="2">
    <source>
        <dbReference type="ARBA" id="ARBA00007322"/>
    </source>
</evidence>
<feature type="transmembrane region" description="Helical" evidence="7">
    <location>
        <begin position="180"/>
        <end position="204"/>
    </location>
</feature>
<dbReference type="PANTHER" id="PTHR12703:SF4">
    <property type="entry name" value="TRANSMEMBRANE PROTEIN 33"/>
    <property type="match status" value="1"/>
</dbReference>
<name>A0A1D1UT56_RAMVA</name>
<keyword evidence="4 7" id="KW-1133">Transmembrane helix</keyword>
<keyword evidence="3 7" id="KW-0812">Transmembrane</keyword>
<dbReference type="EMBL" id="BDGG01000002">
    <property type="protein sequence ID" value="GAU92866.1"/>
    <property type="molecule type" value="Genomic_DNA"/>
</dbReference>
<evidence type="ECO:0000256" key="5">
    <source>
        <dbReference type="ARBA" id="ARBA00023136"/>
    </source>
</evidence>
<sequence>MADQADESSPRSSSPPNAGSTTRTSTGTANFLSERRTDLILNVVRLLVVVFFLGYVTGLGGKGAFYKALIAMAAASALRLYQRTREAPGNRADRTWAVVATTVLAEDSCHHLMYCILFLIGSPVTFVLVPITLFAFLHSMAFFVKLGNEMNVASGVVRPIGRLIEAEQQRMLMMAAMVEIMLMPLTIGMVATGKIMLVAPFMYYRFLQLRYRSRRNPYCRLMFTQLRMAAERLAQRSPPAIGNVISKGIGLVSRLAPPVAV</sequence>
<comment type="similarity">
    <text evidence="2">Belongs to the PER33/POM33 family.</text>
</comment>
<dbReference type="AlphaFoldDB" id="A0A1D1UT56"/>
<evidence type="ECO:0000313" key="8">
    <source>
        <dbReference type="EMBL" id="GAU92866.1"/>
    </source>
</evidence>
<evidence type="ECO:0000256" key="6">
    <source>
        <dbReference type="SAM" id="MobiDB-lite"/>
    </source>
</evidence>
<evidence type="ECO:0000256" key="3">
    <source>
        <dbReference type="ARBA" id="ARBA00022692"/>
    </source>
</evidence>
<dbReference type="PANTHER" id="PTHR12703">
    <property type="entry name" value="TRANSMEMBRANE PROTEIN 33"/>
    <property type="match status" value="1"/>
</dbReference>
<dbReference type="GO" id="GO:0061024">
    <property type="term" value="P:membrane organization"/>
    <property type="evidence" value="ECO:0007669"/>
    <property type="project" value="TreeGrafter"/>
</dbReference>
<dbReference type="GO" id="GO:0071786">
    <property type="term" value="P:endoplasmic reticulum tubular network organization"/>
    <property type="evidence" value="ECO:0007669"/>
    <property type="project" value="TreeGrafter"/>
</dbReference>
<comment type="subcellular location">
    <subcellularLocation>
        <location evidence="1">Membrane</location>
        <topology evidence="1">Multi-pass membrane protein</topology>
    </subcellularLocation>
</comment>
<organism evidence="8 9">
    <name type="scientific">Ramazzottius varieornatus</name>
    <name type="common">Water bear</name>
    <name type="synonym">Tardigrade</name>
    <dbReference type="NCBI Taxonomy" id="947166"/>
    <lineage>
        <taxon>Eukaryota</taxon>
        <taxon>Metazoa</taxon>
        <taxon>Ecdysozoa</taxon>
        <taxon>Tardigrada</taxon>
        <taxon>Eutardigrada</taxon>
        <taxon>Parachela</taxon>
        <taxon>Hypsibioidea</taxon>
        <taxon>Ramazzottiidae</taxon>
        <taxon>Ramazzottius</taxon>
    </lineage>
</organism>
<protein>
    <recommendedName>
        <fullName evidence="10">Transmembrane protein 33</fullName>
    </recommendedName>
</protein>
<feature type="transmembrane region" description="Helical" evidence="7">
    <location>
        <begin position="112"/>
        <end position="137"/>
    </location>
</feature>